<feature type="transmembrane region" description="Helical" evidence="1">
    <location>
        <begin position="184"/>
        <end position="211"/>
    </location>
</feature>
<feature type="transmembrane region" description="Helical" evidence="1">
    <location>
        <begin position="232"/>
        <end position="255"/>
    </location>
</feature>
<name>A0A0N5A145_PARTI</name>
<dbReference type="Proteomes" id="UP000038045">
    <property type="component" value="Unplaced"/>
</dbReference>
<dbReference type="PANTHER" id="PTHR31627">
    <property type="entry name" value="SERPENTINE RECEPTOR CLASS GAMMA-RELATED"/>
    <property type="match status" value="1"/>
</dbReference>
<dbReference type="WBParaSite" id="PTRK_0001534600.1">
    <property type="protein sequence ID" value="PTRK_0001534600.1"/>
    <property type="gene ID" value="PTRK_0001534600"/>
</dbReference>
<dbReference type="InterPro" id="IPR019426">
    <property type="entry name" value="7TM_GPCR_serpentine_rcpt_Srv"/>
</dbReference>
<dbReference type="PANTHER" id="PTHR31627:SF42">
    <property type="entry name" value="G_PROTEIN_RECEP_F1_2 DOMAIN-CONTAINING PROTEIN-RELATED"/>
    <property type="match status" value="1"/>
</dbReference>
<sequence>MLAETTKGIILTILLSLLAIIDIISYCIYLTLLIFLIKKFFKDGKNISKGFYVLFIFNGILDLIFITEEYISFRIPQFGAFKHFYQETFSSTIFSGMCYTYALCQNTYIAFSGITISFNRLYTIKFPLKYTHFWKGWKLLILVIWPFFIIIPIFIIFCTSQVNYEEDEIGRLSAVYVDPHISTFLWMTTIYLHCASFISNGILNIILIYTLKTSFKYKSNIDKSFKMDVTMTKYAIIYFLIFSFALSIEIIETILLTFEEYALANDFLTLTTLCQTLIVFFPPYGLLFLSKDIRRSFFKHFGIRKFLNILGFNNVSSVTEIKKVTTPINNINFKRKGQLII</sequence>
<dbReference type="Gene3D" id="1.20.1070.10">
    <property type="entry name" value="Rhodopsin 7-helix transmembrane proteins"/>
    <property type="match status" value="1"/>
</dbReference>
<protein>
    <submittedName>
        <fullName evidence="3">Serpentine receptor class gamma</fullName>
    </submittedName>
</protein>
<accession>A0A0N5A145</accession>
<keyword evidence="1" id="KW-1133">Transmembrane helix</keyword>
<feature type="transmembrane region" description="Helical" evidence="1">
    <location>
        <begin position="12"/>
        <end position="37"/>
    </location>
</feature>
<reference evidence="3" key="1">
    <citation type="submission" date="2017-02" db="UniProtKB">
        <authorList>
            <consortium name="WormBaseParasite"/>
        </authorList>
    </citation>
    <scope>IDENTIFICATION</scope>
</reference>
<keyword evidence="1" id="KW-0812">Transmembrane</keyword>
<dbReference type="InterPro" id="IPR051119">
    <property type="entry name" value="Nematode_SR-like"/>
</dbReference>
<dbReference type="Pfam" id="PF10323">
    <property type="entry name" value="7TM_GPCR_Srv"/>
    <property type="match status" value="1"/>
</dbReference>
<keyword evidence="2" id="KW-1185">Reference proteome</keyword>
<evidence type="ECO:0000313" key="2">
    <source>
        <dbReference type="Proteomes" id="UP000038045"/>
    </source>
</evidence>
<evidence type="ECO:0000313" key="3">
    <source>
        <dbReference type="WBParaSite" id="PTRK_0001534600.1"/>
    </source>
</evidence>
<feature type="transmembrane region" description="Helical" evidence="1">
    <location>
        <begin position="139"/>
        <end position="164"/>
    </location>
</feature>
<dbReference type="SUPFAM" id="SSF81321">
    <property type="entry name" value="Family A G protein-coupled receptor-like"/>
    <property type="match status" value="1"/>
</dbReference>
<feature type="transmembrane region" description="Helical" evidence="1">
    <location>
        <begin position="93"/>
        <end position="118"/>
    </location>
</feature>
<proteinExistence type="predicted"/>
<dbReference type="AlphaFoldDB" id="A0A0N5A145"/>
<feature type="transmembrane region" description="Helical" evidence="1">
    <location>
        <begin position="267"/>
        <end position="289"/>
    </location>
</feature>
<organism evidence="2 3">
    <name type="scientific">Parastrongyloides trichosuri</name>
    <name type="common">Possum-specific nematode worm</name>
    <dbReference type="NCBI Taxonomy" id="131310"/>
    <lineage>
        <taxon>Eukaryota</taxon>
        <taxon>Metazoa</taxon>
        <taxon>Ecdysozoa</taxon>
        <taxon>Nematoda</taxon>
        <taxon>Chromadorea</taxon>
        <taxon>Rhabditida</taxon>
        <taxon>Tylenchina</taxon>
        <taxon>Panagrolaimomorpha</taxon>
        <taxon>Strongyloidoidea</taxon>
        <taxon>Strongyloididae</taxon>
        <taxon>Parastrongyloides</taxon>
    </lineage>
</organism>
<keyword evidence="1" id="KW-0472">Membrane</keyword>
<feature type="transmembrane region" description="Helical" evidence="1">
    <location>
        <begin position="49"/>
        <end position="73"/>
    </location>
</feature>
<evidence type="ECO:0000256" key="1">
    <source>
        <dbReference type="SAM" id="Phobius"/>
    </source>
</evidence>